<protein>
    <submittedName>
        <fullName evidence="2">Uncharacterized protein</fullName>
    </submittedName>
</protein>
<dbReference type="EMBL" id="JAFNEN010004838">
    <property type="protein sequence ID" value="KAG8170816.1"/>
    <property type="molecule type" value="Genomic_DNA"/>
</dbReference>
<evidence type="ECO:0000256" key="1">
    <source>
        <dbReference type="SAM" id="MobiDB-lite"/>
    </source>
</evidence>
<evidence type="ECO:0000313" key="2">
    <source>
        <dbReference type="EMBL" id="KAG8170816.1"/>
    </source>
</evidence>
<dbReference type="Proteomes" id="UP000827092">
    <property type="component" value="Unassembled WGS sequence"/>
</dbReference>
<reference evidence="2 3" key="1">
    <citation type="journal article" date="2022" name="Nat. Ecol. Evol.">
        <title>A masculinizing supergene underlies an exaggerated male reproductive morph in a spider.</title>
        <authorList>
            <person name="Hendrickx F."/>
            <person name="De Corte Z."/>
            <person name="Sonet G."/>
            <person name="Van Belleghem S.M."/>
            <person name="Kostlbacher S."/>
            <person name="Vangestel C."/>
        </authorList>
    </citation>
    <scope>NUCLEOTIDE SEQUENCE [LARGE SCALE GENOMIC DNA]</scope>
    <source>
        <strain evidence="2">W744_W776</strain>
    </source>
</reference>
<sequence length="92" mass="10162">MYRPAKQPTESSSGGWARYKGSALGARGDRGFPLWGPARNGYGPGTKNFTSPRIFKGQQRRNGKTPEDAVLYENSVPIPTADSRDTKSFKKR</sequence>
<gene>
    <name evidence="2" type="ORF">JTE90_027502</name>
</gene>
<feature type="compositionally biased region" description="Basic and acidic residues" evidence="1">
    <location>
        <begin position="82"/>
        <end position="92"/>
    </location>
</feature>
<dbReference type="AlphaFoldDB" id="A0AAV6TGD4"/>
<keyword evidence="3" id="KW-1185">Reference proteome</keyword>
<accession>A0AAV6TGD4</accession>
<organism evidence="2 3">
    <name type="scientific">Oedothorax gibbosus</name>
    <dbReference type="NCBI Taxonomy" id="931172"/>
    <lineage>
        <taxon>Eukaryota</taxon>
        <taxon>Metazoa</taxon>
        <taxon>Ecdysozoa</taxon>
        <taxon>Arthropoda</taxon>
        <taxon>Chelicerata</taxon>
        <taxon>Arachnida</taxon>
        <taxon>Araneae</taxon>
        <taxon>Araneomorphae</taxon>
        <taxon>Entelegynae</taxon>
        <taxon>Araneoidea</taxon>
        <taxon>Linyphiidae</taxon>
        <taxon>Erigoninae</taxon>
        <taxon>Oedothorax</taxon>
    </lineage>
</organism>
<name>A0AAV6TGD4_9ARAC</name>
<feature type="region of interest" description="Disordered" evidence="1">
    <location>
        <begin position="1"/>
        <end position="92"/>
    </location>
</feature>
<comment type="caution">
    <text evidence="2">The sequence shown here is derived from an EMBL/GenBank/DDBJ whole genome shotgun (WGS) entry which is preliminary data.</text>
</comment>
<proteinExistence type="predicted"/>
<evidence type="ECO:0000313" key="3">
    <source>
        <dbReference type="Proteomes" id="UP000827092"/>
    </source>
</evidence>